<gene>
    <name evidence="1" type="ORF">H2198_002254</name>
</gene>
<proteinExistence type="predicted"/>
<reference evidence="1" key="1">
    <citation type="submission" date="2022-10" db="EMBL/GenBank/DDBJ databases">
        <title>Culturing micro-colonial fungi from biological soil crusts in the Mojave desert and describing Neophaeococcomyces mojavensis, and introducing the new genera and species Taxawa tesnikishii.</title>
        <authorList>
            <person name="Kurbessoian T."/>
            <person name="Stajich J.E."/>
        </authorList>
    </citation>
    <scope>NUCLEOTIDE SEQUENCE</scope>
    <source>
        <strain evidence="1">JES_112</strain>
    </source>
</reference>
<comment type="caution">
    <text evidence="1">The sequence shown here is derived from an EMBL/GenBank/DDBJ whole genome shotgun (WGS) entry which is preliminary data.</text>
</comment>
<organism evidence="1 2">
    <name type="scientific">Neophaeococcomyces mojaviensis</name>
    <dbReference type="NCBI Taxonomy" id="3383035"/>
    <lineage>
        <taxon>Eukaryota</taxon>
        <taxon>Fungi</taxon>
        <taxon>Dikarya</taxon>
        <taxon>Ascomycota</taxon>
        <taxon>Pezizomycotina</taxon>
        <taxon>Eurotiomycetes</taxon>
        <taxon>Chaetothyriomycetidae</taxon>
        <taxon>Chaetothyriales</taxon>
        <taxon>Chaetothyriales incertae sedis</taxon>
        <taxon>Neophaeococcomyces</taxon>
    </lineage>
</organism>
<dbReference type="Proteomes" id="UP001172386">
    <property type="component" value="Unassembled WGS sequence"/>
</dbReference>
<sequence length="333" mass="37056">MFLSEQWYLLKQYRGTQKVNEIKRLLQLPAKMSVNYYNPMDITAVAAFANYANKYEKGTGGATRYIAQRLMSMSPAFTNDSTVLDNACGTGIVTEEIHKRISFTSSPANTKITVVAADAAAPMIDNLNSKIKHVEGTAAWLNIGSISTHVVPAESLDSTIVPSDSITHSYMNFGLFFCSDAIKAAEHIYRSLAPGGTAFVTTWKDLGYLNAVRKTEKACNPGGENFNMPFSAQWEDGEYVKDLLVRSGFAKENVKVVQEESFMRFEAVQEMARTLTESFTMLIRGQKGWQSDEVKNEWESKLSENLVEDEHFIQDGENGVAIRMMANIAVCTK</sequence>
<evidence type="ECO:0000313" key="1">
    <source>
        <dbReference type="EMBL" id="KAJ9660909.1"/>
    </source>
</evidence>
<name>A0ACC3AEX0_9EURO</name>
<evidence type="ECO:0000313" key="2">
    <source>
        <dbReference type="Proteomes" id="UP001172386"/>
    </source>
</evidence>
<accession>A0ACC3AEX0</accession>
<keyword evidence="2" id="KW-1185">Reference proteome</keyword>
<dbReference type="EMBL" id="JAPDRQ010000027">
    <property type="protein sequence ID" value="KAJ9660909.1"/>
    <property type="molecule type" value="Genomic_DNA"/>
</dbReference>
<protein>
    <submittedName>
        <fullName evidence="1">Uncharacterized protein</fullName>
    </submittedName>
</protein>